<dbReference type="Gene3D" id="3.40.50.1820">
    <property type="entry name" value="alpha/beta hydrolase"/>
    <property type="match status" value="1"/>
</dbReference>
<keyword evidence="2" id="KW-0378">Hydrolase</keyword>
<dbReference type="Gene3D" id="1.10.3020.10">
    <property type="entry name" value="alpha-amino acid ester hydrolase ( Helical cap domain)"/>
    <property type="match status" value="1"/>
</dbReference>
<dbReference type="InterPro" id="IPR008979">
    <property type="entry name" value="Galactose-bd-like_sf"/>
</dbReference>
<comment type="caution">
    <text evidence="2">The sequence shown here is derived from an EMBL/GenBank/DDBJ whole genome shotgun (WGS) entry which is preliminary data.</text>
</comment>
<proteinExistence type="predicted"/>
<dbReference type="NCBIfam" id="TIGR00976">
    <property type="entry name" value="CocE_NonD"/>
    <property type="match status" value="1"/>
</dbReference>
<dbReference type="Pfam" id="PF02129">
    <property type="entry name" value="Peptidase_S15"/>
    <property type="match status" value="1"/>
</dbReference>
<name>A0ABT4MWG4_GORRU</name>
<dbReference type="InterPro" id="IPR029058">
    <property type="entry name" value="AB_hydrolase_fold"/>
</dbReference>
<accession>A0ABT4MWG4</accession>
<evidence type="ECO:0000313" key="3">
    <source>
        <dbReference type="Proteomes" id="UP001067235"/>
    </source>
</evidence>
<organism evidence="2 3">
    <name type="scientific">Gordonia rubripertincta</name>
    <name type="common">Rhodococcus corallinus</name>
    <dbReference type="NCBI Taxonomy" id="36822"/>
    <lineage>
        <taxon>Bacteria</taxon>
        <taxon>Bacillati</taxon>
        <taxon>Actinomycetota</taxon>
        <taxon>Actinomycetes</taxon>
        <taxon>Mycobacteriales</taxon>
        <taxon>Gordoniaceae</taxon>
        <taxon>Gordonia</taxon>
    </lineage>
</organism>
<keyword evidence="3" id="KW-1185">Reference proteome</keyword>
<sequence>MTSQPIDAVSIDGLHTVIVLPGGAPRAVLIVRTPYDSRVHLPEAREWARRGIAVVAQDVRGRYRSPGRFRPYENEGADGLATLQWVLHRTWCSAPVILYGTSYGGHCAVQTAIAASDAGMDAVGGVLVAVPALGLGETARNVDGAFYLESRAGWWLQHGDRARSPGDAIPDGALSTLPVTRLGHRVHPPVSYWNKVVTAVRTDSARAEKVSALSCPLLAIGGTYDWFAQDTVDLWTSWGGPSALVMGPWDHRLHGSDRAQHMAQWIDGVLAGRPGTGGQIYGHRGEVTELDQWPSSVERVDLPGGHFVSDPADPFPSVLPGDDLRAVAARPDCLVLDFPAPAASMIGTPTVHIDSAAVSADWAALLAIRRRDGRLVQVAHGLSPHRAVRLTPLSVHLDPGESMAAIISAHSFPRHARDLQSGEDQLTGTTMHIAERDIIAVRVELPA</sequence>
<dbReference type="RefSeq" id="WP_301572158.1">
    <property type="nucleotide sequence ID" value="NZ_JAPWIE010000004.1"/>
</dbReference>
<dbReference type="GO" id="GO:0016787">
    <property type="term" value="F:hydrolase activity"/>
    <property type="evidence" value="ECO:0007669"/>
    <property type="project" value="UniProtKB-KW"/>
</dbReference>
<protein>
    <submittedName>
        <fullName evidence="2">CocE/NonD family hydrolase</fullName>
    </submittedName>
</protein>
<dbReference type="EMBL" id="JAPWIE010000004">
    <property type="protein sequence ID" value="MCZ4551359.1"/>
    <property type="molecule type" value="Genomic_DNA"/>
</dbReference>
<evidence type="ECO:0000313" key="2">
    <source>
        <dbReference type="EMBL" id="MCZ4551359.1"/>
    </source>
</evidence>
<dbReference type="SUPFAM" id="SSF53474">
    <property type="entry name" value="alpha/beta-Hydrolases"/>
    <property type="match status" value="1"/>
</dbReference>
<feature type="domain" description="Xaa-Pro dipeptidyl-peptidase-like" evidence="1">
    <location>
        <begin position="13"/>
        <end position="251"/>
    </location>
</feature>
<reference evidence="2" key="1">
    <citation type="submission" date="2022-12" db="EMBL/GenBank/DDBJ databases">
        <authorList>
            <person name="Krivoruchko A.V."/>
            <person name="Elkin A."/>
        </authorList>
    </citation>
    <scope>NUCLEOTIDE SEQUENCE</scope>
    <source>
        <strain evidence="2">IEGM 1388</strain>
    </source>
</reference>
<dbReference type="SUPFAM" id="SSF49785">
    <property type="entry name" value="Galactose-binding domain-like"/>
    <property type="match status" value="1"/>
</dbReference>
<gene>
    <name evidence="2" type="ORF">O4213_15315</name>
</gene>
<dbReference type="InterPro" id="IPR000383">
    <property type="entry name" value="Xaa-Pro-like_dom"/>
</dbReference>
<dbReference type="Proteomes" id="UP001067235">
    <property type="component" value="Unassembled WGS sequence"/>
</dbReference>
<evidence type="ECO:0000259" key="1">
    <source>
        <dbReference type="Pfam" id="PF02129"/>
    </source>
</evidence>
<dbReference type="InterPro" id="IPR005674">
    <property type="entry name" value="CocE/Ser_esterase"/>
</dbReference>